<dbReference type="PANTHER" id="PTHR32060">
    <property type="entry name" value="TAIL-SPECIFIC PROTEASE"/>
    <property type="match status" value="1"/>
</dbReference>
<gene>
    <name evidence="2" type="ORF">NWE73_08980</name>
</gene>
<evidence type="ECO:0000259" key="1">
    <source>
        <dbReference type="Pfam" id="PF03572"/>
    </source>
</evidence>
<comment type="caution">
    <text evidence="2">The sequence shown here is derived from an EMBL/GenBank/DDBJ whole genome shotgun (WGS) entry which is preliminary data.</text>
</comment>
<dbReference type="RefSeq" id="WP_277577974.1">
    <property type="nucleotide sequence ID" value="NZ_JANRMI010000002.1"/>
</dbReference>
<accession>A0ABT6DI20</accession>
<dbReference type="InterPro" id="IPR005151">
    <property type="entry name" value="Tail-specific_protease"/>
</dbReference>
<dbReference type="SUPFAM" id="SSF52096">
    <property type="entry name" value="ClpP/crotonase"/>
    <property type="match status" value="1"/>
</dbReference>
<name>A0ABT6DI20_9BACT</name>
<evidence type="ECO:0000313" key="2">
    <source>
        <dbReference type="EMBL" id="MDG0816495.1"/>
    </source>
</evidence>
<dbReference type="Gene3D" id="3.90.226.10">
    <property type="entry name" value="2-enoyl-CoA Hydratase, Chain A, domain 1"/>
    <property type="match status" value="1"/>
</dbReference>
<proteinExistence type="predicted"/>
<feature type="domain" description="Tail specific protease" evidence="1">
    <location>
        <begin position="148"/>
        <end position="373"/>
    </location>
</feature>
<evidence type="ECO:0000313" key="3">
    <source>
        <dbReference type="Proteomes" id="UP001152321"/>
    </source>
</evidence>
<keyword evidence="3" id="KW-1185">Reference proteome</keyword>
<dbReference type="PANTHER" id="PTHR32060:SF22">
    <property type="entry name" value="CARBOXYL-TERMINAL-PROCESSING PEPTIDASE 3, CHLOROPLASTIC"/>
    <property type="match status" value="1"/>
</dbReference>
<reference evidence="2" key="1">
    <citation type="submission" date="2022-08" db="EMBL/GenBank/DDBJ databases">
        <title>Novel Bdellovibrio Species Isolated from Svalbard: Designation Bdellovibrio svalbardensis.</title>
        <authorList>
            <person name="Mitchell R.J."/>
            <person name="Choi S.Y."/>
        </authorList>
    </citation>
    <scope>NUCLEOTIDE SEQUENCE</scope>
    <source>
        <strain evidence="2">PAP01</strain>
    </source>
</reference>
<dbReference type="Pfam" id="PF03572">
    <property type="entry name" value="Peptidase_S41"/>
    <property type="match status" value="1"/>
</dbReference>
<dbReference type="EMBL" id="JANRMI010000002">
    <property type="protein sequence ID" value="MDG0816495.1"/>
    <property type="molecule type" value="Genomic_DNA"/>
</dbReference>
<dbReference type="Proteomes" id="UP001152321">
    <property type="component" value="Unassembled WGS sequence"/>
</dbReference>
<protein>
    <submittedName>
        <fullName evidence="2">S41 family peptidase</fullName>
    </submittedName>
</protein>
<dbReference type="InterPro" id="IPR029045">
    <property type="entry name" value="ClpP/crotonase-like_dom_sf"/>
</dbReference>
<sequence>MITIFVLCSCQTKPKKWTSDDLIISDQVSLNFAEKLSANQAAEDIDFLIFALSNGYGGRKYVPGDSFSKAITALKDISKQATMAEFHDRIDESLFIIPDNHMAAYYMGNVSKKRSEQKQLDVGHVGANNIKDPNKFWETRIDRVGKKKVLYISITEFPDRQSEEWTGFIPSASALKKNADAIVIDLRGNIGGDDTKGMELAQLLFGHPFEHPISKQYRSQTAETLALAVTKNKVQIINKKIQKLQIPPYLENGLDNTKEQYNLALSGQLPPEYIRTDKGGGKRSDPVTGFKKPIYILMDRACSSSCEFTIAAFEWNKYVTKVGENTNGTFHFSNAGMVVLPNSKIKVSIPTQYSEYYDHRFIERIGLKPEIKVSEGDDAYEVTKKVLNGQKSGPFSSSLENHE</sequence>
<organism evidence="2 3">
    <name type="scientific">Bdellovibrio svalbardensis</name>
    <dbReference type="NCBI Taxonomy" id="2972972"/>
    <lineage>
        <taxon>Bacteria</taxon>
        <taxon>Pseudomonadati</taxon>
        <taxon>Bdellovibrionota</taxon>
        <taxon>Bdellovibrionia</taxon>
        <taxon>Bdellovibrionales</taxon>
        <taxon>Pseudobdellovibrionaceae</taxon>
        <taxon>Bdellovibrio</taxon>
    </lineage>
</organism>